<keyword evidence="4" id="KW-1133">Transmembrane helix</keyword>
<dbReference type="AlphaFoldDB" id="A0A6M1SZB1"/>
<dbReference type="GO" id="GO:0005737">
    <property type="term" value="C:cytoplasm"/>
    <property type="evidence" value="ECO:0007669"/>
    <property type="project" value="TreeGrafter"/>
</dbReference>
<evidence type="ECO:0000256" key="3">
    <source>
        <dbReference type="ARBA" id="ARBA00023002"/>
    </source>
</evidence>
<dbReference type="SUPFAM" id="SSF54373">
    <property type="entry name" value="FAD-linked reductases, C-terminal domain"/>
    <property type="match status" value="1"/>
</dbReference>
<protein>
    <submittedName>
        <fullName evidence="6">Glycine oxidase ThiO</fullName>
        <ecNumber evidence="6">1.4.3.19</ecNumber>
    </submittedName>
</protein>
<dbReference type="GO" id="GO:0043799">
    <property type="term" value="F:glycine oxidase activity"/>
    <property type="evidence" value="ECO:0007669"/>
    <property type="project" value="UniProtKB-EC"/>
</dbReference>
<comment type="caution">
    <text evidence="6">The sequence shown here is derived from an EMBL/GenBank/DDBJ whole genome shotgun (WGS) entry which is preliminary data.</text>
</comment>
<sequence length="376" mass="41976">MKNNTDHIAIIGGGIIGLGIGWQLVRRGAKVTIFEKGEIGKEASWVAGGMLAPYAEAGFEEIKLMRFGEQSLQMYPRLLDELSEDTDEVPVLDTCGTLMAGIDRDDTEKLKRLYEFRKELALDVKLLTGTEAREREPLLSPNVVSGLWLPDDAQIDNRKLLKAMKRGFEQLGGTVMEQTKVEEVDIKRETVMSVITEEETYAVDQVVVAAGCWSQQLDGIPDQQLPPIRPEKGQIITMEKTADCPLKGIIRSPRMYLVPKEDGTIRLGATAEEKGFDKRPTAGPQKELLEHGWEMIPSIYELPLVETVAGLRPAGKDHRPIIGESDISGLYYATGHYRHGIMLMPLTVYALVDEILEGEVSDWLTPFRPQRFNANE</sequence>
<dbReference type="InterPro" id="IPR006076">
    <property type="entry name" value="FAD-dep_OxRdtase"/>
</dbReference>
<dbReference type="PANTHER" id="PTHR13847:SF289">
    <property type="entry name" value="GLYCINE OXIDASE"/>
    <property type="match status" value="1"/>
</dbReference>
<proteinExistence type="predicted"/>
<dbReference type="Pfam" id="PF01266">
    <property type="entry name" value="DAO"/>
    <property type="match status" value="1"/>
</dbReference>
<evidence type="ECO:0000256" key="1">
    <source>
        <dbReference type="ARBA" id="ARBA00004948"/>
    </source>
</evidence>
<dbReference type="GO" id="GO:0050660">
    <property type="term" value="F:flavin adenine dinucleotide binding"/>
    <property type="evidence" value="ECO:0007669"/>
    <property type="project" value="InterPro"/>
</dbReference>
<dbReference type="RefSeq" id="WP_165268520.1">
    <property type="nucleotide sequence ID" value="NZ_JAALLS010000011.1"/>
</dbReference>
<gene>
    <name evidence="6" type="primary">thiO</name>
    <name evidence="6" type="ORF">G3569_09580</name>
</gene>
<name>A0A6M1SZB1_9BACT</name>
<feature type="transmembrane region" description="Helical" evidence="4">
    <location>
        <begin position="7"/>
        <end position="25"/>
    </location>
</feature>
<dbReference type="EC" id="1.4.3.19" evidence="6"/>
<keyword evidence="2" id="KW-0784">Thiamine biosynthesis</keyword>
<comment type="pathway">
    <text evidence="1">Cofactor biosynthesis; thiamine diphosphate biosynthesis.</text>
</comment>
<evidence type="ECO:0000259" key="5">
    <source>
        <dbReference type="Pfam" id="PF01266"/>
    </source>
</evidence>
<dbReference type="EMBL" id="JAALLS010000011">
    <property type="protein sequence ID" value="NGP88606.1"/>
    <property type="molecule type" value="Genomic_DNA"/>
</dbReference>
<dbReference type="Proteomes" id="UP000479132">
    <property type="component" value="Unassembled WGS sequence"/>
</dbReference>
<feature type="domain" description="FAD dependent oxidoreductase" evidence="5">
    <location>
        <begin position="8"/>
        <end position="347"/>
    </location>
</feature>
<dbReference type="SUPFAM" id="SSF51905">
    <property type="entry name" value="FAD/NAD(P)-binding domain"/>
    <property type="match status" value="1"/>
</dbReference>
<dbReference type="InterPro" id="IPR036188">
    <property type="entry name" value="FAD/NAD-bd_sf"/>
</dbReference>
<keyword evidence="4" id="KW-0472">Membrane</keyword>
<evidence type="ECO:0000313" key="6">
    <source>
        <dbReference type="EMBL" id="NGP88606.1"/>
    </source>
</evidence>
<evidence type="ECO:0000256" key="2">
    <source>
        <dbReference type="ARBA" id="ARBA00022977"/>
    </source>
</evidence>
<evidence type="ECO:0000256" key="4">
    <source>
        <dbReference type="SAM" id="Phobius"/>
    </source>
</evidence>
<dbReference type="GO" id="GO:0009229">
    <property type="term" value="P:thiamine diphosphate biosynthetic process"/>
    <property type="evidence" value="ECO:0007669"/>
    <property type="project" value="UniProtKB-UniPathway"/>
</dbReference>
<keyword evidence="3 6" id="KW-0560">Oxidoreductase</keyword>
<dbReference type="PANTHER" id="PTHR13847">
    <property type="entry name" value="SARCOSINE DEHYDROGENASE-RELATED"/>
    <property type="match status" value="1"/>
</dbReference>
<dbReference type="Gene3D" id="3.50.50.60">
    <property type="entry name" value="FAD/NAD(P)-binding domain"/>
    <property type="match status" value="1"/>
</dbReference>
<accession>A0A6M1SZB1</accession>
<reference evidence="6 7" key="1">
    <citation type="submission" date="2020-02" db="EMBL/GenBank/DDBJ databases">
        <title>Aliifodinibius halophilus 2W32, complete genome.</title>
        <authorList>
            <person name="Li Y."/>
            <person name="Wu S."/>
        </authorList>
    </citation>
    <scope>NUCLEOTIDE SEQUENCE [LARGE SCALE GENOMIC DNA]</scope>
    <source>
        <strain evidence="6 7">2W32</strain>
    </source>
</reference>
<dbReference type="NCBIfam" id="TIGR02352">
    <property type="entry name" value="thiamin_ThiO"/>
    <property type="match status" value="1"/>
</dbReference>
<dbReference type="Gene3D" id="3.30.9.10">
    <property type="entry name" value="D-Amino Acid Oxidase, subunit A, domain 2"/>
    <property type="match status" value="1"/>
</dbReference>
<dbReference type="InterPro" id="IPR012727">
    <property type="entry name" value="Gly_oxidase_ThiO"/>
</dbReference>
<keyword evidence="7" id="KW-1185">Reference proteome</keyword>
<keyword evidence="4" id="KW-0812">Transmembrane</keyword>
<dbReference type="GO" id="GO:0009228">
    <property type="term" value="P:thiamine biosynthetic process"/>
    <property type="evidence" value="ECO:0007669"/>
    <property type="project" value="UniProtKB-KW"/>
</dbReference>
<organism evidence="6 7">
    <name type="scientific">Fodinibius halophilus</name>
    <dbReference type="NCBI Taxonomy" id="1736908"/>
    <lineage>
        <taxon>Bacteria</taxon>
        <taxon>Pseudomonadati</taxon>
        <taxon>Balneolota</taxon>
        <taxon>Balneolia</taxon>
        <taxon>Balneolales</taxon>
        <taxon>Balneolaceae</taxon>
        <taxon>Fodinibius</taxon>
    </lineage>
</organism>
<dbReference type="UniPathway" id="UPA00060"/>
<evidence type="ECO:0000313" key="7">
    <source>
        <dbReference type="Proteomes" id="UP000479132"/>
    </source>
</evidence>